<dbReference type="SUPFAM" id="SSF52540">
    <property type="entry name" value="P-loop containing nucleoside triphosphate hydrolases"/>
    <property type="match status" value="1"/>
</dbReference>
<organism evidence="4 5">
    <name type="scientific">Psittacicella gerlachiana</name>
    <dbReference type="NCBI Taxonomy" id="2028574"/>
    <lineage>
        <taxon>Bacteria</taxon>
        <taxon>Pseudomonadati</taxon>
        <taxon>Pseudomonadota</taxon>
        <taxon>Gammaproteobacteria</taxon>
        <taxon>Pasteurellales</taxon>
        <taxon>Psittacicellaceae</taxon>
        <taxon>Psittacicella</taxon>
    </lineage>
</organism>
<dbReference type="InterPro" id="IPR002789">
    <property type="entry name" value="HerA_central"/>
</dbReference>
<keyword evidence="5" id="KW-1185">Reference proteome</keyword>
<evidence type="ECO:0000256" key="1">
    <source>
        <dbReference type="SAM" id="Phobius"/>
    </source>
</evidence>
<dbReference type="Pfam" id="PF01935">
    <property type="entry name" value="DUF87"/>
    <property type="match status" value="1"/>
</dbReference>
<dbReference type="InterPro" id="IPR027417">
    <property type="entry name" value="P-loop_NTPase"/>
</dbReference>
<proteinExistence type="predicted"/>
<dbReference type="InterPro" id="IPR051162">
    <property type="entry name" value="T4SS_component"/>
</dbReference>
<dbReference type="AlphaFoldDB" id="A0A3A1YIE5"/>
<dbReference type="PANTHER" id="PTHR30121:SF6">
    <property type="entry name" value="SLR6007 PROTEIN"/>
    <property type="match status" value="1"/>
</dbReference>
<dbReference type="Proteomes" id="UP000265964">
    <property type="component" value="Unassembled WGS sequence"/>
</dbReference>
<dbReference type="CDD" id="cd01127">
    <property type="entry name" value="TrwB_TraG_TraD_VirD4"/>
    <property type="match status" value="2"/>
</dbReference>
<reference evidence="4 5" key="1">
    <citation type="submission" date="2017-08" db="EMBL/GenBank/DDBJ databases">
        <title>Reclassification of Bisgaard taxon 37 and 44.</title>
        <authorList>
            <person name="Christensen H."/>
        </authorList>
    </citation>
    <scope>NUCLEOTIDE SEQUENCE [LARGE SCALE GENOMIC DNA]</scope>
    <source>
        <strain evidence="4 5">EEAB3T1</strain>
    </source>
</reference>
<keyword evidence="1" id="KW-0812">Transmembrane</keyword>
<dbReference type="RefSeq" id="WP_119534268.1">
    <property type="nucleotide sequence ID" value="NZ_NRJF01000043.1"/>
</dbReference>
<evidence type="ECO:0000259" key="3">
    <source>
        <dbReference type="Pfam" id="PF12696"/>
    </source>
</evidence>
<dbReference type="OrthoDB" id="7817736at2"/>
<dbReference type="Pfam" id="PF12696">
    <property type="entry name" value="TraG-D_C"/>
    <property type="match status" value="1"/>
</dbReference>
<feature type="transmembrane region" description="Helical" evidence="1">
    <location>
        <begin position="49"/>
        <end position="69"/>
    </location>
</feature>
<dbReference type="NCBIfam" id="TIGR03743">
    <property type="entry name" value="SXT_TraD"/>
    <property type="match status" value="1"/>
</dbReference>
<dbReference type="PANTHER" id="PTHR30121">
    <property type="entry name" value="UNCHARACTERIZED PROTEIN YJGR-RELATED"/>
    <property type="match status" value="1"/>
</dbReference>
<gene>
    <name evidence="4" type="ORF">CKF59_01755</name>
</gene>
<keyword evidence="1" id="KW-0472">Membrane</keyword>
<comment type="caution">
    <text evidence="4">The sequence shown here is derived from an EMBL/GenBank/DDBJ whole genome shotgun (WGS) entry which is preliminary data.</text>
</comment>
<evidence type="ECO:0000313" key="5">
    <source>
        <dbReference type="Proteomes" id="UP000265964"/>
    </source>
</evidence>
<dbReference type="InterPro" id="IPR032689">
    <property type="entry name" value="TraG-D_C"/>
</dbReference>
<sequence>MNKLWQYFLGQEKAVFDYLLPLSWQEYLMHKYAQEDISIHWRENYEQGLVNLWFSLAVGYLWGACVFALGIYVPGISMSLLFFALTALGFAGQQYPQARYNRIWLEQRYRRPLLLTNSRQMQTELLAQKWWLGKGFYWHAQHSFKQQAIQQKLQDKQHLGYRQEQKSMGASWLHSLEFKEENLYLDCEHTNGHMLIVGTTGAGKTRAFDLLIQQAIMRQESVIIIDPKGDHDLREKALATAYKMNLGARFLAFSPAFAQQSIALDLLSNYAKTSDLAQRIISLMPNSPQAAPFKAVSYKAVLTVIEALTLLKQKITLSKIYLNLTLGLKNLVVEVMIYICKNYDLPQYLEVLEQKESLETKTLKSILRSYIKNYHPLLKLEAVLNLIELYNHDQTHLHKMLATLLPGLQVLATWPMNELITPELEGNEQRLVFNLQSLTSTNYILYVGLDSLSDATLSGNIGSLLLSDLAALAGSIYNYKDVKRPINIFVDEAGEVVNDAFIQILNKGRGAGLRCFTALQTIADLNVRTGDKEKTRQMLGNFNNWLALRTTDYETQKYLAQSLRQTRIAVKQSNYGHYDAFTNNSYHEAINYENNLLVTPDILAELPNFEYIARVAGGEIIKGRLPIVSNQE</sequence>
<evidence type="ECO:0000259" key="2">
    <source>
        <dbReference type="Pfam" id="PF01935"/>
    </source>
</evidence>
<protein>
    <submittedName>
        <fullName evidence="4">Uncharacterized protein</fullName>
    </submittedName>
</protein>
<accession>A0A3A1YIE5</accession>
<keyword evidence="1" id="KW-1133">Transmembrane helix</keyword>
<feature type="domain" description="TraD/TraG TraM recognition site" evidence="3">
    <location>
        <begin position="485"/>
        <end position="607"/>
    </location>
</feature>
<evidence type="ECO:0000313" key="4">
    <source>
        <dbReference type="EMBL" id="RIY37445.1"/>
    </source>
</evidence>
<name>A0A3A1YIE5_9GAMM</name>
<dbReference type="Gene3D" id="3.40.50.300">
    <property type="entry name" value="P-loop containing nucleotide triphosphate hydrolases"/>
    <property type="match status" value="2"/>
</dbReference>
<feature type="domain" description="Helicase HerA central" evidence="2">
    <location>
        <begin position="182"/>
        <end position="319"/>
    </location>
</feature>
<dbReference type="InterPro" id="IPR022458">
    <property type="entry name" value="Conjugative_coupling_TraG/TraD"/>
</dbReference>
<dbReference type="EMBL" id="NRJF01000043">
    <property type="protein sequence ID" value="RIY37445.1"/>
    <property type="molecule type" value="Genomic_DNA"/>
</dbReference>